<evidence type="ECO:0000256" key="5">
    <source>
        <dbReference type="HAMAP-Rule" id="MF_00821"/>
    </source>
</evidence>
<dbReference type="Gene3D" id="3.10.420.10">
    <property type="entry name" value="SecB-like"/>
    <property type="match status" value="1"/>
</dbReference>
<dbReference type="PANTHER" id="PTHR36918">
    <property type="match status" value="1"/>
</dbReference>
<keyword evidence="4 5" id="KW-0811">Translocation</keyword>
<sequence length="148" mass="17546">MSEEKIKKNIFEIQRIYIKDISFESPHTPNIFYLNWKPIIKIDLNTFFKKIEKNIFEIVLQIRVIVKIKDNVVFLCDVHQAGIFFISNLKEDQLSHCLHSYCPNILFPYARECISNLVSRASFPQINIAPINFDSIYFNHINSKKQHK</sequence>
<dbReference type="GO" id="GO:0006457">
    <property type="term" value="P:protein folding"/>
    <property type="evidence" value="ECO:0007669"/>
    <property type="project" value="UniProtKB-UniRule"/>
</dbReference>
<evidence type="ECO:0000313" key="7">
    <source>
        <dbReference type="Proteomes" id="UP000093070"/>
    </source>
</evidence>
<comment type="subunit">
    <text evidence="5">Homotetramer, a dimer of dimers. One homotetramer interacts with 1 SecA dimer.</text>
</comment>
<dbReference type="EMBL" id="CP013259">
    <property type="protein sequence ID" value="ANZ22779.1"/>
    <property type="molecule type" value="Genomic_DNA"/>
</dbReference>
<keyword evidence="5" id="KW-0963">Cytoplasm</keyword>
<comment type="similarity">
    <text evidence="1 5">Belongs to the SecB family.</text>
</comment>
<dbReference type="InterPro" id="IPR035958">
    <property type="entry name" value="SecB-like_sf"/>
</dbReference>
<dbReference type="GO" id="GO:0051262">
    <property type="term" value="P:protein tetramerization"/>
    <property type="evidence" value="ECO:0007669"/>
    <property type="project" value="InterPro"/>
</dbReference>
<dbReference type="GO" id="GO:0051082">
    <property type="term" value="F:unfolded protein binding"/>
    <property type="evidence" value="ECO:0007669"/>
    <property type="project" value="InterPro"/>
</dbReference>
<dbReference type="SUPFAM" id="SSF54611">
    <property type="entry name" value="SecB-like"/>
    <property type="match status" value="1"/>
</dbReference>
<dbReference type="InterPro" id="IPR003708">
    <property type="entry name" value="SecB"/>
</dbReference>
<name>A0A1B2H9J3_BUCDN</name>
<dbReference type="PANTHER" id="PTHR36918:SF1">
    <property type="entry name" value="PROTEIN-EXPORT PROTEIN SECB"/>
    <property type="match status" value="1"/>
</dbReference>
<dbReference type="GO" id="GO:0015031">
    <property type="term" value="P:protein transport"/>
    <property type="evidence" value="ECO:0007669"/>
    <property type="project" value="UniProtKB-UniRule"/>
</dbReference>
<dbReference type="GO" id="GO:0005737">
    <property type="term" value="C:cytoplasm"/>
    <property type="evidence" value="ECO:0007669"/>
    <property type="project" value="UniProtKB-SubCell"/>
</dbReference>
<dbReference type="OrthoDB" id="9795145at2"/>
<dbReference type="PRINTS" id="PR01594">
    <property type="entry name" value="SECBCHAPRONE"/>
</dbReference>
<evidence type="ECO:0000256" key="4">
    <source>
        <dbReference type="ARBA" id="ARBA00023010"/>
    </source>
</evidence>
<keyword evidence="5" id="KW-0143">Chaperone</keyword>
<dbReference type="HAMAP" id="MF_00821">
    <property type="entry name" value="SecB"/>
    <property type="match status" value="1"/>
</dbReference>
<comment type="function">
    <text evidence="5">One of the proteins required for the normal export of preproteins out of the cell cytoplasm. It is a molecular chaperone that binds to a subset of precursor proteins, maintaining them in a translocation-competent state. It also specifically binds to its receptor SecA.</text>
</comment>
<dbReference type="RefSeq" id="WP_075433599.1">
    <property type="nucleotide sequence ID" value="NZ_CP013259.1"/>
</dbReference>
<evidence type="ECO:0000256" key="1">
    <source>
        <dbReference type="ARBA" id="ARBA00009990"/>
    </source>
</evidence>
<dbReference type="Pfam" id="PF02556">
    <property type="entry name" value="SecB"/>
    <property type="match status" value="1"/>
</dbReference>
<dbReference type="NCBIfam" id="TIGR00809">
    <property type="entry name" value="secB"/>
    <property type="match status" value="1"/>
</dbReference>
<keyword evidence="3 5" id="KW-0653">Protein transport</keyword>
<dbReference type="NCBIfam" id="NF004393">
    <property type="entry name" value="PRK05751.1-4"/>
    <property type="match status" value="1"/>
</dbReference>
<organism evidence="6 7">
    <name type="scientific">Buchnera aphidicola subsp. Diuraphis noxia</name>
    <dbReference type="NCBI Taxonomy" id="118101"/>
    <lineage>
        <taxon>Bacteria</taxon>
        <taxon>Pseudomonadati</taxon>
        <taxon>Pseudomonadota</taxon>
        <taxon>Gammaproteobacteria</taxon>
        <taxon>Enterobacterales</taxon>
        <taxon>Erwiniaceae</taxon>
        <taxon>Buchnera</taxon>
    </lineage>
</organism>
<dbReference type="PATRIC" id="fig|118101.4.peg.48"/>
<accession>A0A1B2H9J3</accession>
<dbReference type="Proteomes" id="UP000093070">
    <property type="component" value="Chromosome"/>
</dbReference>
<dbReference type="STRING" id="118101.ATN01_00260"/>
<keyword evidence="2 5" id="KW-0813">Transport</keyword>
<comment type="subcellular location">
    <subcellularLocation>
        <location evidence="5">Cytoplasm</location>
    </subcellularLocation>
</comment>
<proteinExistence type="inferred from homology"/>
<evidence type="ECO:0000256" key="2">
    <source>
        <dbReference type="ARBA" id="ARBA00022448"/>
    </source>
</evidence>
<protein>
    <recommendedName>
        <fullName evidence="5">Protein-export protein SecB</fullName>
    </recommendedName>
</protein>
<evidence type="ECO:0000256" key="3">
    <source>
        <dbReference type="ARBA" id="ARBA00022927"/>
    </source>
</evidence>
<evidence type="ECO:0000313" key="6">
    <source>
        <dbReference type="EMBL" id="ANZ22779.1"/>
    </source>
</evidence>
<gene>
    <name evidence="5" type="primary">secB</name>
    <name evidence="6" type="ORF">ATN01_00260</name>
</gene>
<reference evidence="6 7" key="1">
    <citation type="submission" date="2015-11" db="EMBL/GenBank/DDBJ databases">
        <title>The complete genome of Buchnera aphidicola from Diuraphis noxia biotype SAM.</title>
        <authorList>
            <person name="Burger N.F.V."/>
            <person name="Oberholster A.-M."/>
        </authorList>
    </citation>
    <scope>NUCLEOTIDE SEQUENCE [LARGE SCALE GENOMIC DNA]</scope>
    <source>
        <strain evidence="6">SAM</strain>
    </source>
</reference>
<dbReference type="AlphaFoldDB" id="A0A1B2H9J3"/>